<accession>A0A2Z4FIN9</accession>
<dbReference type="PROSITE" id="PS50045">
    <property type="entry name" value="SIGMA54_INTERACT_4"/>
    <property type="match status" value="1"/>
</dbReference>
<dbReference type="InterPro" id="IPR001789">
    <property type="entry name" value="Sig_transdc_resp-reg_receiver"/>
</dbReference>
<dbReference type="FunFam" id="3.40.50.300:FF:000006">
    <property type="entry name" value="DNA-binding transcriptional regulator NtrC"/>
    <property type="match status" value="1"/>
</dbReference>
<evidence type="ECO:0000313" key="1">
    <source>
        <dbReference type="EMBL" id="AWV88665.1"/>
    </source>
</evidence>
<proteinExistence type="predicted"/>
<dbReference type="SMART" id="SM00382">
    <property type="entry name" value="AAA"/>
    <property type="match status" value="1"/>
</dbReference>
<dbReference type="SUPFAM" id="SSF52172">
    <property type="entry name" value="CheY-like"/>
    <property type="match status" value="1"/>
</dbReference>
<dbReference type="AlphaFoldDB" id="A0A2Z4FIN9"/>
<dbReference type="PANTHER" id="PTHR32071:SF113">
    <property type="entry name" value="ALGINATE BIOSYNTHESIS TRANSCRIPTIONAL REGULATORY PROTEIN ALGB"/>
    <property type="match status" value="1"/>
</dbReference>
<protein>
    <submittedName>
        <fullName evidence="1">Sigma-54-dependent Fis family transcriptional regulator</fullName>
    </submittedName>
</protein>
<name>A0A2Z4FIN9_9DELT</name>
<organism evidence="1 2">
    <name type="scientific">Bradymonas sediminis</name>
    <dbReference type="NCBI Taxonomy" id="1548548"/>
    <lineage>
        <taxon>Bacteria</taxon>
        <taxon>Deltaproteobacteria</taxon>
        <taxon>Bradymonadales</taxon>
        <taxon>Bradymonadaceae</taxon>
        <taxon>Bradymonas</taxon>
    </lineage>
</organism>
<dbReference type="PRINTS" id="PR01590">
    <property type="entry name" value="HTHFIS"/>
</dbReference>
<reference evidence="1 2" key="1">
    <citation type="submission" date="2018-06" db="EMBL/GenBank/DDBJ databases">
        <title>Lujinxingia sediminis gen. nov. sp. nov., a new facultative anaerobic member of the class Deltaproteobacteria, and proposal of Lujinxingaceae fam. nov.</title>
        <authorList>
            <person name="Guo L.-Y."/>
            <person name="Li C.-M."/>
            <person name="Wang S."/>
            <person name="Du Z.-J."/>
        </authorList>
    </citation>
    <scope>NUCLEOTIDE SEQUENCE [LARGE SCALE GENOMIC DNA]</scope>
    <source>
        <strain evidence="1 2">FA350</strain>
    </source>
</reference>
<dbReference type="GO" id="GO:0006355">
    <property type="term" value="P:regulation of DNA-templated transcription"/>
    <property type="evidence" value="ECO:0007669"/>
    <property type="project" value="InterPro"/>
</dbReference>
<dbReference type="PANTHER" id="PTHR32071">
    <property type="entry name" value="TRANSCRIPTIONAL REGULATORY PROTEIN"/>
    <property type="match status" value="1"/>
</dbReference>
<dbReference type="SUPFAM" id="SSF46689">
    <property type="entry name" value="Homeodomain-like"/>
    <property type="match status" value="1"/>
</dbReference>
<dbReference type="InterPro" id="IPR027417">
    <property type="entry name" value="P-loop_NTPase"/>
</dbReference>
<dbReference type="Gene3D" id="1.10.8.60">
    <property type="match status" value="1"/>
</dbReference>
<dbReference type="Gene3D" id="3.40.50.300">
    <property type="entry name" value="P-loop containing nucleotide triphosphate hydrolases"/>
    <property type="match status" value="1"/>
</dbReference>
<dbReference type="PROSITE" id="PS00675">
    <property type="entry name" value="SIGMA54_INTERACT_1"/>
    <property type="match status" value="1"/>
</dbReference>
<dbReference type="Gene3D" id="1.10.10.60">
    <property type="entry name" value="Homeodomain-like"/>
    <property type="match status" value="1"/>
</dbReference>
<evidence type="ECO:0000313" key="2">
    <source>
        <dbReference type="Proteomes" id="UP000249799"/>
    </source>
</evidence>
<dbReference type="InterPro" id="IPR002078">
    <property type="entry name" value="Sigma_54_int"/>
</dbReference>
<dbReference type="GO" id="GO:0043565">
    <property type="term" value="F:sequence-specific DNA binding"/>
    <property type="evidence" value="ECO:0007669"/>
    <property type="project" value="InterPro"/>
</dbReference>
<keyword evidence="2" id="KW-1185">Reference proteome</keyword>
<dbReference type="SUPFAM" id="SSF52540">
    <property type="entry name" value="P-loop containing nucleoside triphosphate hydrolases"/>
    <property type="match status" value="1"/>
</dbReference>
<dbReference type="KEGG" id="bsed:DN745_04650"/>
<dbReference type="CDD" id="cd00009">
    <property type="entry name" value="AAA"/>
    <property type="match status" value="1"/>
</dbReference>
<dbReference type="InterPro" id="IPR025662">
    <property type="entry name" value="Sigma_54_int_dom_ATP-bd_1"/>
</dbReference>
<dbReference type="PROSITE" id="PS00688">
    <property type="entry name" value="SIGMA54_INTERACT_3"/>
    <property type="match status" value="1"/>
</dbReference>
<dbReference type="SMART" id="SM00448">
    <property type="entry name" value="REC"/>
    <property type="match status" value="1"/>
</dbReference>
<dbReference type="InterPro" id="IPR011006">
    <property type="entry name" value="CheY-like_superfamily"/>
</dbReference>
<dbReference type="Gene3D" id="3.40.50.2300">
    <property type="match status" value="1"/>
</dbReference>
<gene>
    <name evidence="1" type="ORF">DN745_04650</name>
</gene>
<dbReference type="PROSITE" id="PS00676">
    <property type="entry name" value="SIGMA54_INTERACT_2"/>
    <property type="match status" value="1"/>
</dbReference>
<dbReference type="InterPro" id="IPR003593">
    <property type="entry name" value="AAA+_ATPase"/>
</dbReference>
<sequence length="459" mass="51227">MNGRILLVEDDDSLREILAFNLEDAGFSVDTAENGRQALEKFDPTRHETVITDLRMPEMNGMELLSELLERDPAAVVVVVTAYGNTERALEAMRRGAFHYVEKPVNNLALQTVINKAVDYRRSRRENTALKQRVQRGERPALIASSPAMNEVLRLVDKVAPSDATILIQGESGTGKELIARAIHERSERADARFVAINCAAIPSELLESILFGHEKGAFTGAHSASEGKFAAAHGGTLFLDEIAEMSAKLQSKLLRVLQEGEIEVIGANQPVSVDVRVLAATHQNLKERVDRGEFRQDLFFRLNVIPLRIPPLRERREDIPVLFRFFLRHHAEGEGIEVDRAVDDALLKYDWPGNVRELQNIVERMILLRDGARLTLADVPDILRPDAGFDVDSGALPFQLPEGGLDLMALEKTIILAALAKMDGNQSATARYLNIPRHVLLYRLEKYEVDDDEPDAPK</sequence>
<dbReference type="Proteomes" id="UP000249799">
    <property type="component" value="Chromosome"/>
</dbReference>
<dbReference type="Pfam" id="PF00072">
    <property type="entry name" value="Response_reg"/>
    <property type="match status" value="1"/>
</dbReference>
<dbReference type="GO" id="GO:0005524">
    <property type="term" value="F:ATP binding"/>
    <property type="evidence" value="ECO:0007669"/>
    <property type="project" value="InterPro"/>
</dbReference>
<dbReference type="PROSITE" id="PS50110">
    <property type="entry name" value="RESPONSE_REGULATORY"/>
    <property type="match status" value="1"/>
</dbReference>
<dbReference type="Pfam" id="PF25601">
    <property type="entry name" value="AAA_lid_14"/>
    <property type="match status" value="1"/>
</dbReference>
<dbReference type="GO" id="GO:0000160">
    <property type="term" value="P:phosphorelay signal transduction system"/>
    <property type="evidence" value="ECO:0007669"/>
    <property type="project" value="InterPro"/>
</dbReference>
<dbReference type="RefSeq" id="WP_111332600.1">
    <property type="nucleotide sequence ID" value="NZ_CP030032.1"/>
</dbReference>
<dbReference type="InterPro" id="IPR002197">
    <property type="entry name" value="HTH_Fis"/>
</dbReference>
<dbReference type="OrthoDB" id="9814761at2"/>
<dbReference type="EMBL" id="CP030032">
    <property type="protein sequence ID" value="AWV88665.1"/>
    <property type="molecule type" value="Genomic_DNA"/>
</dbReference>
<dbReference type="Pfam" id="PF00158">
    <property type="entry name" value="Sigma54_activat"/>
    <property type="match status" value="1"/>
</dbReference>
<dbReference type="InterPro" id="IPR025943">
    <property type="entry name" value="Sigma_54_int_dom_ATP-bd_2"/>
</dbReference>
<dbReference type="InterPro" id="IPR025944">
    <property type="entry name" value="Sigma_54_int_dom_CS"/>
</dbReference>
<dbReference type="InterPro" id="IPR009057">
    <property type="entry name" value="Homeodomain-like_sf"/>
</dbReference>
<dbReference type="InterPro" id="IPR058031">
    <property type="entry name" value="AAA_lid_NorR"/>
</dbReference>
<dbReference type="Pfam" id="PF02954">
    <property type="entry name" value="HTH_8"/>
    <property type="match status" value="1"/>
</dbReference>